<dbReference type="InterPro" id="IPR000335">
    <property type="entry name" value="Bleomycin-R"/>
</dbReference>
<dbReference type="InterPro" id="IPR004360">
    <property type="entry name" value="Glyas_Fos-R_dOase_dom"/>
</dbReference>
<dbReference type="PATRIC" id="fig|1069642.3.peg.1983"/>
<keyword evidence="5" id="KW-0560">Oxidoreductase</keyword>
<dbReference type="KEGG" id="bbat:Bdt_2007"/>
<evidence type="ECO:0000256" key="1">
    <source>
        <dbReference type="ARBA" id="ARBA00011051"/>
    </source>
</evidence>
<dbReference type="CDD" id="cd08349">
    <property type="entry name" value="BLMA_like"/>
    <property type="match status" value="1"/>
</dbReference>
<gene>
    <name evidence="5" type="ORF">Bdt_2007</name>
</gene>
<keyword evidence="5" id="KW-0223">Dioxygenase</keyword>
<sequence length="124" mass="14233">MNSANLSPAIPQLPSGDIEKTAQFMEQKLGFKVVAKMIEHGFLSVKRGSCEIHFWRTASETDAKNLGSQSSCYIRVENVENLFSEFKDRGVVFRYELTRQLWGMNEMQIDDPYLNAIRFGESFE</sequence>
<dbReference type="RefSeq" id="WP_015091137.1">
    <property type="nucleotide sequence ID" value="NC_019567.1"/>
</dbReference>
<proteinExistence type="inferred from homology"/>
<reference evidence="5 6" key="1">
    <citation type="journal article" date="2012" name="BMC Genomics">
        <title>Genome analysis of a simultaneously predatory and prey-independent, novel Bdellovibrio bacteriovorus from the River Tiber, supports in silico predictions of both ancient and recent lateral gene transfer from diverse bacteria.</title>
        <authorList>
            <person name="Hobley L."/>
            <person name="Lerner T.R."/>
            <person name="Williams L.E."/>
            <person name="Lambert C."/>
            <person name="Till R."/>
            <person name="Milner D.S."/>
            <person name="Basford S.M."/>
            <person name="Capeness M.J."/>
            <person name="Fenton A.K."/>
            <person name="Atterbury R.J."/>
            <person name="Harris M.A."/>
            <person name="Sockett R.E."/>
        </authorList>
    </citation>
    <scope>NUCLEOTIDE SEQUENCE [LARGE SCALE GENOMIC DNA]</scope>
    <source>
        <strain evidence="5 6">Tiberius</strain>
    </source>
</reference>
<evidence type="ECO:0000313" key="5">
    <source>
        <dbReference type="EMBL" id="AFY01694.1"/>
    </source>
</evidence>
<dbReference type="AlphaFoldDB" id="K7ZAH2"/>
<accession>K7ZAH2</accession>
<keyword evidence="3" id="KW-0046">Antibiotic resistance</keyword>
<dbReference type="SUPFAM" id="SSF54593">
    <property type="entry name" value="Glyoxalase/Bleomycin resistance protein/Dihydroxybiphenyl dioxygenase"/>
    <property type="match status" value="1"/>
</dbReference>
<dbReference type="PROSITE" id="PS51819">
    <property type="entry name" value="VOC"/>
    <property type="match status" value="1"/>
</dbReference>
<dbReference type="Proteomes" id="UP000010074">
    <property type="component" value="Chromosome"/>
</dbReference>
<dbReference type="STRING" id="1069642.Bdt_2007"/>
<dbReference type="GO" id="GO:0051213">
    <property type="term" value="F:dioxygenase activity"/>
    <property type="evidence" value="ECO:0007669"/>
    <property type="project" value="UniProtKB-KW"/>
</dbReference>
<dbReference type="Gene3D" id="3.10.180.10">
    <property type="entry name" value="2,3-Dihydroxybiphenyl 1,2-Dioxygenase, domain 1"/>
    <property type="match status" value="1"/>
</dbReference>
<comment type="similarity">
    <text evidence="1">Belongs to the bleomycin resistance protein family.</text>
</comment>
<dbReference type="OrthoDB" id="9803104at2"/>
<evidence type="ECO:0000313" key="6">
    <source>
        <dbReference type="Proteomes" id="UP000010074"/>
    </source>
</evidence>
<dbReference type="Pfam" id="PF00903">
    <property type="entry name" value="Glyoxalase"/>
    <property type="match status" value="1"/>
</dbReference>
<dbReference type="EMBL" id="CP002930">
    <property type="protein sequence ID" value="AFY01694.1"/>
    <property type="molecule type" value="Genomic_DNA"/>
</dbReference>
<dbReference type="InterPro" id="IPR037523">
    <property type="entry name" value="VOC_core"/>
</dbReference>
<evidence type="ECO:0000256" key="2">
    <source>
        <dbReference type="ARBA" id="ARBA00021572"/>
    </source>
</evidence>
<organism evidence="5 6">
    <name type="scientific">Bdellovibrio bacteriovorus str. Tiberius</name>
    <dbReference type="NCBI Taxonomy" id="1069642"/>
    <lineage>
        <taxon>Bacteria</taxon>
        <taxon>Pseudomonadati</taxon>
        <taxon>Bdellovibrionota</taxon>
        <taxon>Bdellovibrionia</taxon>
        <taxon>Bdellovibrionales</taxon>
        <taxon>Pseudobdellovibrionaceae</taxon>
        <taxon>Bdellovibrio</taxon>
    </lineage>
</organism>
<evidence type="ECO:0000256" key="3">
    <source>
        <dbReference type="ARBA" id="ARBA00023251"/>
    </source>
</evidence>
<dbReference type="InterPro" id="IPR029068">
    <property type="entry name" value="Glyas_Bleomycin-R_OHBP_Dase"/>
</dbReference>
<dbReference type="GO" id="GO:0046677">
    <property type="term" value="P:response to antibiotic"/>
    <property type="evidence" value="ECO:0007669"/>
    <property type="project" value="UniProtKB-KW"/>
</dbReference>
<evidence type="ECO:0000259" key="4">
    <source>
        <dbReference type="PROSITE" id="PS51819"/>
    </source>
</evidence>
<name>K7ZAH2_BDEBC</name>
<feature type="domain" description="VOC" evidence="4">
    <location>
        <begin position="7"/>
        <end position="122"/>
    </location>
</feature>
<protein>
    <recommendedName>
        <fullName evidence="2">Bleomycin resistance protein</fullName>
    </recommendedName>
</protein>
<dbReference type="HOGENOM" id="CLU_046006_15_4_7"/>